<keyword evidence="2" id="KW-1185">Reference proteome</keyword>
<dbReference type="AlphaFoldDB" id="R4K071"/>
<dbReference type="HOGENOM" id="CLU_1851675_0_0_9"/>
<name>R4K071_CLOPA</name>
<proteinExistence type="predicted"/>
<gene>
    <name evidence="1" type="ORF">Clopa_0081</name>
</gene>
<dbReference type="PATRIC" id="fig|86416.3.peg.73"/>
<reference evidence="1 2" key="1">
    <citation type="submission" date="2012-01" db="EMBL/GenBank/DDBJ databases">
        <title>Complete sequence of chromosome of Clostridium pasteurianum BC1.</title>
        <authorList>
            <consortium name="US DOE Joint Genome Institute"/>
            <person name="Lucas S."/>
            <person name="Han J."/>
            <person name="Lapidus A."/>
            <person name="Cheng J.-F."/>
            <person name="Goodwin L."/>
            <person name="Pitluck S."/>
            <person name="Peters L."/>
            <person name="Mikhailova N."/>
            <person name="Teshima H."/>
            <person name="Detter J.C."/>
            <person name="Han C."/>
            <person name="Tapia R."/>
            <person name="Land M."/>
            <person name="Hauser L."/>
            <person name="Kyrpides N."/>
            <person name="Ivanova N."/>
            <person name="Pagani I."/>
            <person name="Dunn J."/>
            <person name="Taghavi S."/>
            <person name="Francis A."/>
            <person name="van der Lelie D."/>
            <person name="Woyke T."/>
        </authorList>
    </citation>
    <scope>NUCLEOTIDE SEQUENCE [LARGE SCALE GENOMIC DNA]</scope>
    <source>
        <strain evidence="1 2">BC1</strain>
    </source>
</reference>
<sequence length="138" mass="15842">MNKTEMLVATNQYTGSRLFLENLRSIKKGRSRFYIDTRTKIINEQNHIYPLAITGKSVYIVCCYCGRIHSHSCARGKYEGFVAPHCLDNSKHSGYYIEPVEFKILKSDVAVKEVVNKKVVISKKNLIKGGSKNYEKKY</sequence>
<dbReference type="KEGG" id="cpas:Clopa_0081"/>
<accession>R4K071</accession>
<dbReference type="STRING" id="86416.Clopa_0081"/>
<organism evidence="1 2">
    <name type="scientific">Clostridium pasteurianum BC1</name>
    <dbReference type="NCBI Taxonomy" id="86416"/>
    <lineage>
        <taxon>Bacteria</taxon>
        <taxon>Bacillati</taxon>
        <taxon>Bacillota</taxon>
        <taxon>Clostridia</taxon>
        <taxon>Eubacteriales</taxon>
        <taxon>Clostridiaceae</taxon>
        <taxon>Clostridium</taxon>
    </lineage>
</organism>
<protein>
    <submittedName>
        <fullName evidence="1">Uncharacterized protein</fullName>
    </submittedName>
</protein>
<evidence type="ECO:0000313" key="1">
    <source>
        <dbReference type="EMBL" id="AGK95181.1"/>
    </source>
</evidence>
<dbReference type="Proteomes" id="UP000013523">
    <property type="component" value="Chromosome"/>
</dbReference>
<dbReference type="RefSeq" id="WP_015613508.1">
    <property type="nucleotide sequence ID" value="NC_021182.1"/>
</dbReference>
<dbReference type="EMBL" id="CP003261">
    <property type="protein sequence ID" value="AGK95181.1"/>
    <property type="molecule type" value="Genomic_DNA"/>
</dbReference>
<evidence type="ECO:0000313" key="2">
    <source>
        <dbReference type="Proteomes" id="UP000013523"/>
    </source>
</evidence>